<feature type="domain" description="Mechanosensitive ion channel MscS" evidence="9">
    <location>
        <begin position="656"/>
        <end position="722"/>
    </location>
</feature>
<feature type="transmembrane region" description="Helical" evidence="8">
    <location>
        <begin position="444"/>
        <end position="465"/>
    </location>
</feature>
<evidence type="ECO:0000256" key="1">
    <source>
        <dbReference type="ARBA" id="ARBA00004651"/>
    </source>
</evidence>
<dbReference type="STRING" id="639283.Snov_3294"/>
<keyword evidence="5 8" id="KW-1133">Transmembrane helix</keyword>
<dbReference type="InterPro" id="IPR052702">
    <property type="entry name" value="MscS-like_channel"/>
</dbReference>
<dbReference type="InterPro" id="IPR006685">
    <property type="entry name" value="MscS_channel_2nd"/>
</dbReference>
<dbReference type="PANTHER" id="PTHR30347">
    <property type="entry name" value="POTASSIUM CHANNEL RELATED"/>
    <property type="match status" value="1"/>
</dbReference>
<dbReference type="InterPro" id="IPR011066">
    <property type="entry name" value="MscS_channel_C_sf"/>
</dbReference>
<dbReference type="SUPFAM" id="SSF82861">
    <property type="entry name" value="Mechanosensitive channel protein MscS (YggB), transmembrane region"/>
    <property type="match status" value="1"/>
</dbReference>
<keyword evidence="4 8" id="KW-0812">Transmembrane</keyword>
<organism evidence="12 13">
    <name type="scientific">Ancylobacter novellus (strain ATCC 8093 / DSM 506 / JCM 20403 / CCM 1077 / IAM 12100 / NBRC 12443 / NCIMB 10456)</name>
    <name type="common">Starkeya novella</name>
    <dbReference type="NCBI Taxonomy" id="639283"/>
    <lineage>
        <taxon>Bacteria</taxon>
        <taxon>Pseudomonadati</taxon>
        <taxon>Pseudomonadota</taxon>
        <taxon>Alphaproteobacteria</taxon>
        <taxon>Hyphomicrobiales</taxon>
        <taxon>Xanthobacteraceae</taxon>
        <taxon>Ancylobacter</taxon>
    </lineage>
</organism>
<dbReference type="Pfam" id="PF21082">
    <property type="entry name" value="MS_channel_3rd"/>
    <property type="match status" value="1"/>
</dbReference>
<dbReference type="InterPro" id="IPR049278">
    <property type="entry name" value="MS_channel_C"/>
</dbReference>
<dbReference type="Gene3D" id="1.10.287.1260">
    <property type="match status" value="1"/>
</dbReference>
<dbReference type="OrthoDB" id="9799209at2"/>
<evidence type="ECO:0000259" key="11">
    <source>
        <dbReference type="Pfam" id="PF21082"/>
    </source>
</evidence>
<dbReference type="InterPro" id="IPR010920">
    <property type="entry name" value="LSM_dom_sf"/>
</dbReference>
<feature type="transmembrane region" description="Helical" evidence="8">
    <location>
        <begin position="234"/>
        <end position="257"/>
    </location>
</feature>
<dbReference type="InterPro" id="IPR023408">
    <property type="entry name" value="MscS_beta-dom_sf"/>
</dbReference>
<keyword evidence="6 8" id="KW-0472">Membrane</keyword>
<dbReference type="GO" id="GO:0005886">
    <property type="term" value="C:plasma membrane"/>
    <property type="evidence" value="ECO:0007669"/>
    <property type="project" value="UniProtKB-SubCell"/>
</dbReference>
<feature type="transmembrane region" description="Helical" evidence="8">
    <location>
        <begin position="278"/>
        <end position="304"/>
    </location>
</feature>
<dbReference type="HOGENOM" id="CLU_011796_1_0_5"/>
<protein>
    <submittedName>
        <fullName evidence="12">MscS Mechanosensitive ion channel</fullName>
    </submittedName>
</protein>
<feature type="domain" description="DUF3772" evidence="10">
    <location>
        <begin position="160"/>
        <end position="221"/>
    </location>
</feature>
<evidence type="ECO:0000259" key="9">
    <source>
        <dbReference type="Pfam" id="PF00924"/>
    </source>
</evidence>
<dbReference type="SUPFAM" id="SSF50182">
    <property type="entry name" value="Sm-like ribonucleoproteins"/>
    <property type="match status" value="1"/>
</dbReference>
<dbReference type="Proteomes" id="UP000006633">
    <property type="component" value="Chromosome"/>
</dbReference>
<feature type="transmembrane region" description="Helical" evidence="8">
    <location>
        <begin position="517"/>
        <end position="542"/>
    </location>
</feature>
<dbReference type="eggNOG" id="COG3264">
    <property type="taxonomic scope" value="Bacteria"/>
</dbReference>
<dbReference type="GO" id="GO:0008381">
    <property type="term" value="F:mechanosensitive monoatomic ion channel activity"/>
    <property type="evidence" value="ECO:0007669"/>
    <property type="project" value="UniProtKB-ARBA"/>
</dbReference>
<dbReference type="EMBL" id="CP002026">
    <property type="protein sequence ID" value="ADH90568.1"/>
    <property type="molecule type" value="Genomic_DNA"/>
</dbReference>
<dbReference type="Gene3D" id="2.30.30.60">
    <property type="match status" value="1"/>
</dbReference>
<evidence type="ECO:0000259" key="10">
    <source>
        <dbReference type="Pfam" id="PF12607"/>
    </source>
</evidence>
<feature type="transmembrane region" description="Helical" evidence="8">
    <location>
        <begin position="562"/>
        <end position="589"/>
    </location>
</feature>
<accession>D7A8N4</accession>
<sequence length="849" mass="89715">MLHRPIVTDIAIGERLSTPRRRGAIPAFVHPVLAQLVVLAVAALLAFAPAGAAWAQTSPEQQAVQEKLEGQRAVVDSVEAALGREGLRSVDLDELRNRLDPVRGTLSEGIAALDPLLANLNHRVKEIGAKPAADAPPEEPSITREREALTARASELDAVLKQARLLKVRADQLSDSITSRRRALFTDTLLARSYSVLDPTLWLQAAAALPVELRGVHYLLNDWTAYANGRMSAWGQAGVALGALAISILVIMVQRMFARPLHRTDLREGEPLPRLKACGLSALVALLRMVAAPAAAFAVVALFNAFDLLPDRVNEIAQGVLLAITVVAVGRGLLDGALAPGEPRRRAVPLSEEMAGLIYGNAATGLWIIAAATVLSTLHRALVAPVPLTVATSAAMSLGLMLVAWRAMRALNAEMGDGDGEAGEDGKAEAKPSSSTLQWIKLPFWVLNVIIAAALIGGYVSFAGFLSSRALVAVVMAGALYLVVALINAFFIDAVASGPRARHLAKTIGVRPASLELLAILVAGVLKAVAVVVMLVLVVGTFGTSTADLRDLVSRITFGFTIGTSTITIGDVLSAVLFLAIGIVIARAVQRWFAVAILPKTAFDPGLQNSIATIIGYIGSIAVIAMAMGQLGLNLENIALVAGALSVGIGFGLQSIVSNFVSGLILLAERPIRVGDTISVKGEEGYVRRISVRATEIETFDRAAVLIPNSDLITGMVKNFTHANTTGRVIVAVNVAYDADADEVRDILIGCACDHPQVLQSPPPRVFLMAFGDSYLKFELRCVVANVDYALTVKSDLHFAVLDRLKAAKIGIPYTPWSVYRGGGIGPTGVPDTRDDAKDADDTKGADDA</sequence>
<feature type="transmembrane region" description="Helical" evidence="8">
    <location>
        <begin position="355"/>
        <end position="376"/>
    </location>
</feature>
<dbReference type="Gene3D" id="3.30.70.100">
    <property type="match status" value="1"/>
</dbReference>
<dbReference type="InterPro" id="IPR022249">
    <property type="entry name" value="DUF3772"/>
</dbReference>
<evidence type="ECO:0000256" key="7">
    <source>
        <dbReference type="SAM" id="MobiDB-lite"/>
    </source>
</evidence>
<evidence type="ECO:0000313" key="12">
    <source>
        <dbReference type="EMBL" id="ADH90568.1"/>
    </source>
</evidence>
<dbReference type="Pfam" id="PF12607">
    <property type="entry name" value="DUF3772"/>
    <property type="match status" value="1"/>
</dbReference>
<feature type="region of interest" description="Disordered" evidence="7">
    <location>
        <begin position="826"/>
        <end position="849"/>
    </location>
</feature>
<evidence type="ECO:0000313" key="13">
    <source>
        <dbReference type="Proteomes" id="UP000006633"/>
    </source>
</evidence>
<evidence type="ECO:0000256" key="5">
    <source>
        <dbReference type="ARBA" id="ARBA00022989"/>
    </source>
</evidence>
<feature type="transmembrane region" description="Helical" evidence="8">
    <location>
        <begin position="382"/>
        <end position="405"/>
    </location>
</feature>
<dbReference type="PANTHER" id="PTHR30347:SF1">
    <property type="entry name" value="MECHANOSENSITIVE CHANNEL MSCK"/>
    <property type="match status" value="1"/>
</dbReference>
<feature type="transmembrane region" description="Helical" evidence="8">
    <location>
        <begin position="638"/>
        <end position="667"/>
    </location>
</feature>
<dbReference type="InterPro" id="IPR011014">
    <property type="entry name" value="MscS_channel_TM-2"/>
</dbReference>
<keyword evidence="13" id="KW-1185">Reference proteome</keyword>
<feature type="compositionally biased region" description="Basic and acidic residues" evidence="7">
    <location>
        <begin position="832"/>
        <end position="849"/>
    </location>
</feature>
<dbReference type="Pfam" id="PF00924">
    <property type="entry name" value="MS_channel_2nd"/>
    <property type="match status" value="1"/>
</dbReference>
<feature type="transmembrane region" description="Helical" evidence="8">
    <location>
        <begin position="316"/>
        <end position="334"/>
    </location>
</feature>
<dbReference type="SUPFAM" id="SSF82689">
    <property type="entry name" value="Mechanosensitive channel protein MscS (YggB), C-terminal domain"/>
    <property type="match status" value="1"/>
</dbReference>
<feature type="transmembrane region" description="Helical" evidence="8">
    <location>
        <begin position="610"/>
        <end position="632"/>
    </location>
</feature>
<evidence type="ECO:0000256" key="3">
    <source>
        <dbReference type="ARBA" id="ARBA00022475"/>
    </source>
</evidence>
<dbReference type="KEGG" id="sno:Snov_3294"/>
<reference evidence="12 13" key="1">
    <citation type="journal article" date="2012" name="Stand. Genomic Sci.">
        <title>Complete genome sequence of the facultatively chemolithoautotrophic and methylotrophic alpha Proteobacterium Starkeya novella type strain (ATCC 8093(T)).</title>
        <authorList>
            <person name="Kappler U."/>
            <person name="Davenport K."/>
            <person name="Beatson S."/>
            <person name="Lucas S."/>
            <person name="Lapidus A."/>
            <person name="Copeland A."/>
            <person name="Berry K.W."/>
            <person name="Glavina Del Rio T."/>
            <person name="Hammon N."/>
            <person name="Dalin E."/>
            <person name="Tice H."/>
            <person name="Pitluck S."/>
            <person name="Richardson P."/>
            <person name="Bruce D."/>
            <person name="Goodwin L.A."/>
            <person name="Han C."/>
            <person name="Tapia R."/>
            <person name="Detter J.C."/>
            <person name="Chang Y.J."/>
            <person name="Jeffries C.D."/>
            <person name="Land M."/>
            <person name="Hauser L."/>
            <person name="Kyrpides N.C."/>
            <person name="Goker M."/>
            <person name="Ivanova N."/>
            <person name="Klenk H.P."/>
            <person name="Woyke T."/>
        </authorList>
    </citation>
    <scope>NUCLEOTIDE SEQUENCE [LARGE SCALE GENOMIC DNA]</scope>
    <source>
        <strain evidence="13">ATCC 8093 / DSM 506 / JCM 20403 / CCM 1077 / IAM 12100 / NBRC 12443 / NCIMB 10456</strain>
    </source>
</reference>
<dbReference type="RefSeq" id="WP_013168069.1">
    <property type="nucleotide sequence ID" value="NC_014217.1"/>
</dbReference>
<comment type="subcellular location">
    <subcellularLocation>
        <location evidence="1">Cell membrane</location>
        <topology evidence="1">Multi-pass membrane protein</topology>
    </subcellularLocation>
</comment>
<dbReference type="AlphaFoldDB" id="D7A8N4"/>
<keyword evidence="3" id="KW-1003">Cell membrane</keyword>
<evidence type="ECO:0000256" key="6">
    <source>
        <dbReference type="ARBA" id="ARBA00023136"/>
    </source>
</evidence>
<name>D7A8N4_ANCN5</name>
<gene>
    <name evidence="12" type="ordered locus">Snov_3294</name>
</gene>
<evidence type="ECO:0000256" key="2">
    <source>
        <dbReference type="ARBA" id="ARBA00008017"/>
    </source>
</evidence>
<comment type="similarity">
    <text evidence="2">Belongs to the MscS (TC 1.A.23) family.</text>
</comment>
<evidence type="ECO:0000256" key="8">
    <source>
        <dbReference type="SAM" id="Phobius"/>
    </source>
</evidence>
<evidence type="ECO:0000256" key="4">
    <source>
        <dbReference type="ARBA" id="ARBA00022692"/>
    </source>
</evidence>
<proteinExistence type="inferred from homology"/>
<feature type="domain" description="Mechanosensitive ion channel MscS C-terminal" evidence="11">
    <location>
        <begin position="731"/>
        <end position="812"/>
    </location>
</feature>
<feature type="transmembrane region" description="Helical" evidence="8">
    <location>
        <begin position="471"/>
        <end position="496"/>
    </location>
</feature>